<proteinExistence type="predicted"/>
<organism evidence="2">
    <name type="scientific">Rhizophora mucronata</name>
    <name type="common">Asiatic mangrove</name>
    <dbReference type="NCBI Taxonomy" id="61149"/>
    <lineage>
        <taxon>Eukaryota</taxon>
        <taxon>Viridiplantae</taxon>
        <taxon>Streptophyta</taxon>
        <taxon>Embryophyta</taxon>
        <taxon>Tracheophyta</taxon>
        <taxon>Spermatophyta</taxon>
        <taxon>Magnoliopsida</taxon>
        <taxon>eudicotyledons</taxon>
        <taxon>Gunneridae</taxon>
        <taxon>Pentapetalae</taxon>
        <taxon>rosids</taxon>
        <taxon>fabids</taxon>
        <taxon>Malpighiales</taxon>
        <taxon>Rhizophoraceae</taxon>
        <taxon>Rhizophora</taxon>
    </lineage>
</organism>
<sequence>MSKGRSCCSEDIVGKQEEEKESSE</sequence>
<reference evidence="2" key="1">
    <citation type="submission" date="2018-02" db="EMBL/GenBank/DDBJ databases">
        <title>Rhizophora mucronata_Transcriptome.</title>
        <authorList>
            <person name="Meera S.P."/>
            <person name="Sreeshan A."/>
            <person name="Augustine A."/>
        </authorList>
    </citation>
    <scope>NUCLEOTIDE SEQUENCE</scope>
    <source>
        <tissue evidence="2">Leaf</tissue>
    </source>
</reference>
<evidence type="ECO:0000256" key="1">
    <source>
        <dbReference type="SAM" id="MobiDB-lite"/>
    </source>
</evidence>
<dbReference type="EMBL" id="GGEC01068163">
    <property type="protein sequence ID" value="MBX48647.1"/>
    <property type="molecule type" value="Transcribed_RNA"/>
</dbReference>
<name>A0A2P2P1P7_RHIMU</name>
<feature type="region of interest" description="Disordered" evidence="1">
    <location>
        <begin position="1"/>
        <end position="24"/>
    </location>
</feature>
<evidence type="ECO:0000313" key="2">
    <source>
        <dbReference type="EMBL" id="MBX48647.1"/>
    </source>
</evidence>
<dbReference type="AlphaFoldDB" id="A0A2P2P1P7"/>
<accession>A0A2P2P1P7</accession>
<protein>
    <submittedName>
        <fullName evidence="2">Uncharacterized protein</fullName>
    </submittedName>
</protein>
<feature type="compositionally biased region" description="Basic and acidic residues" evidence="1">
    <location>
        <begin position="12"/>
        <end position="24"/>
    </location>
</feature>